<comment type="caution">
    <text evidence="2">The sequence shown here is derived from an EMBL/GenBank/DDBJ whole genome shotgun (WGS) entry which is preliminary data.</text>
</comment>
<dbReference type="InterPro" id="IPR036388">
    <property type="entry name" value="WH-like_DNA-bd_sf"/>
</dbReference>
<dbReference type="SUPFAM" id="SSF46785">
    <property type="entry name" value="Winged helix' DNA-binding domain"/>
    <property type="match status" value="1"/>
</dbReference>
<accession>A0A949N5J8</accession>
<feature type="domain" description="HTH marR-type" evidence="1">
    <location>
        <begin position="52"/>
        <end position="187"/>
    </location>
</feature>
<dbReference type="Gene3D" id="1.10.10.10">
    <property type="entry name" value="Winged helix-like DNA-binding domain superfamily/Winged helix DNA-binding domain"/>
    <property type="match status" value="1"/>
</dbReference>
<dbReference type="Pfam" id="PF12802">
    <property type="entry name" value="MarR_2"/>
    <property type="match status" value="1"/>
</dbReference>
<dbReference type="PANTHER" id="PTHR33164">
    <property type="entry name" value="TRANSCRIPTIONAL REGULATOR, MARR FAMILY"/>
    <property type="match status" value="1"/>
</dbReference>
<gene>
    <name evidence="2" type="ORF">JGS22_010720</name>
</gene>
<dbReference type="InterPro" id="IPR039422">
    <property type="entry name" value="MarR/SlyA-like"/>
</dbReference>
<sequence length="194" mass="21864">MCSPDVGRSLREPVTQELNISIIEFIYRGAVPEQHEEPEDPWKGDGGPAPDLQTYAVLLRRMNAEFNRLAQHFAHEHGLHLTDVQALIEILDADPGTAVTPGRLRERLQLTSGAVTACLDRLEKAGHVQRVRDARDRRVVHIHYAGRGRELARSSFRPLARSTEAAMRRLSDDELRTVARFLTLMGDELDAQSR</sequence>
<dbReference type="PRINTS" id="PR00598">
    <property type="entry name" value="HTHMARR"/>
</dbReference>
<dbReference type="PROSITE" id="PS50995">
    <property type="entry name" value="HTH_MARR_2"/>
    <property type="match status" value="1"/>
</dbReference>
<dbReference type="EMBL" id="JAELVF020000001">
    <property type="protein sequence ID" value="MBU7598072.1"/>
    <property type="molecule type" value="Genomic_DNA"/>
</dbReference>
<dbReference type="GO" id="GO:0003700">
    <property type="term" value="F:DNA-binding transcription factor activity"/>
    <property type="evidence" value="ECO:0007669"/>
    <property type="project" value="InterPro"/>
</dbReference>
<name>A0A949N5J8_9ACTN</name>
<dbReference type="GO" id="GO:0006950">
    <property type="term" value="P:response to stress"/>
    <property type="evidence" value="ECO:0007669"/>
    <property type="project" value="TreeGrafter"/>
</dbReference>
<evidence type="ECO:0000259" key="1">
    <source>
        <dbReference type="PROSITE" id="PS50995"/>
    </source>
</evidence>
<organism evidence="2 3">
    <name type="scientific">Streptomyces tardus</name>
    <dbReference type="NCBI Taxonomy" id="2780544"/>
    <lineage>
        <taxon>Bacteria</taxon>
        <taxon>Bacillati</taxon>
        <taxon>Actinomycetota</taxon>
        <taxon>Actinomycetes</taxon>
        <taxon>Kitasatosporales</taxon>
        <taxon>Streptomycetaceae</taxon>
        <taxon>Streptomyces</taxon>
    </lineage>
</organism>
<dbReference type="SMART" id="SM00347">
    <property type="entry name" value="HTH_MARR"/>
    <property type="match status" value="1"/>
</dbReference>
<evidence type="ECO:0000313" key="2">
    <source>
        <dbReference type="EMBL" id="MBU7598072.1"/>
    </source>
</evidence>
<keyword evidence="3" id="KW-1185">Reference proteome</keyword>
<proteinExistence type="predicted"/>
<reference evidence="2" key="1">
    <citation type="submission" date="2021-06" db="EMBL/GenBank/DDBJ databases">
        <title>Sequencing of actinobacteria type strains.</title>
        <authorList>
            <person name="Nguyen G.-S."/>
            <person name="Wentzel A."/>
        </authorList>
    </citation>
    <scope>NUCLEOTIDE SEQUENCE</scope>
    <source>
        <strain evidence="2">P38-E01</strain>
    </source>
</reference>
<dbReference type="InterPro" id="IPR036390">
    <property type="entry name" value="WH_DNA-bd_sf"/>
</dbReference>
<dbReference type="InterPro" id="IPR000835">
    <property type="entry name" value="HTH_MarR-typ"/>
</dbReference>
<protein>
    <submittedName>
        <fullName evidence="2">MarR family winged helix-turn-helix transcriptional regulator</fullName>
    </submittedName>
</protein>
<evidence type="ECO:0000313" key="3">
    <source>
        <dbReference type="Proteomes" id="UP000694501"/>
    </source>
</evidence>
<dbReference type="PANTHER" id="PTHR33164:SF106">
    <property type="entry name" value="TRANSCRIPTIONAL REGULATORY PROTEIN"/>
    <property type="match status" value="1"/>
</dbReference>
<dbReference type="Proteomes" id="UP000694501">
    <property type="component" value="Unassembled WGS sequence"/>
</dbReference>
<dbReference type="AlphaFoldDB" id="A0A949N5J8"/>